<evidence type="ECO:0000313" key="2">
    <source>
        <dbReference type="Proteomes" id="UP001324380"/>
    </source>
</evidence>
<gene>
    <name evidence="1" type="ORF">SNE25_26350</name>
</gene>
<dbReference type="EMBL" id="CP139558">
    <property type="protein sequence ID" value="WPU92850.1"/>
    <property type="molecule type" value="Genomic_DNA"/>
</dbReference>
<sequence>MKKYFLLALFTGLRLVGLGQNVIIPGDAHFKLERIKPTHDFYRNIVRDESGKIMYDFMMENYLLIDSVKKEFVFARYRQVPAGYFSTDTSFTDWHLKPLHMHEIHYKQKVDIQMGFQPKMATVTRNGITKTYAMPESYFEDNMIEYLFGYLELEKGVIYTLNNFNPPASGNDPYTIRRIDDEANTTILEFTHAETKGRIWIDQQSHEVLKQEGRNSKYHYVITKK</sequence>
<proteinExistence type="predicted"/>
<dbReference type="RefSeq" id="WP_321562010.1">
    <property type="nucleotide sequence ID" value="NZ_CP139558.1"/>
</dbReference>
<keyword evidence="2" id="KW-1185">Reference proteome</keyword>
<dbReference type="Proteomes" id="UP001324380">
    <property type="component" value="Chromosome"/>
</dbReference>
<dbReference type="InterPro" id="IPR021457">
    <property type="entry name" value="DUF3108"/>
</dbReference>
<dbReference type="Pfam" id="PF11306">
    <property type="entry name" value="DUF3108"/>
    <property type="match status" value="1"/>
</dbReference>
<name>A0ABZ0TI28_9SPHI</name>
<evidence type="ECO:0000313" key="1">
    <source>
        <dbReference type="EMBL" id="WPU92850.1"/>
    </source>
</evidence>
<evidence type="ECO:0008006" key="3">
    <source>
        <dbReference type="Google" id="ProtNLM"/>
    </source>
</evidence>
<protein>
    <recommendedName>
        <fullName evidence="3">DUF3108 domain-containing protein</fullName>
    </recommendedName>
</protein>
<organism evidence="1 2">
    <name type="scientific">Mucilaginibacter sabulilitoris</name>
    <dbReference type="NCBI Taxonomy" id="1173583"/>
    <lineage>
        <taxon>Bacteria</taxon>
        <taxon>Pseudomonadati</taxon>
        <taxon>Bacteroidota</taxon>
        <taxon>Sphingobacteriia</taxon>
        <taxon>Sphingobacteriales</taxon>
        <taxon>Sphingobacteriaceae</taxon>
        <taxon>Mucilaginibacter</taxon>
    </lineage>
</organism>
<accession>A0ABZ0TI28</accession>
<reference evidence="1 2" key="1">
    <citation type="submission" date="2023-11" db="EMBL/GenBank/DDBJ databases">
        <title>Analysis of the Genomes of Mucilaginibacter gossypii cycad 4 and M. sabulilitoris SNA2: microbes with the potential for plant growth promotion.</title>
        <authorList>
            <person name="Hirsch A.M."/>
            <person name="Humm E."/>
            <person name="Rubbi M."/>
            <person name="Del Vecchio G."/>
            <person name="Ha S.M."/>
            <person name="Pellegrini M."/>
            <person name="Gunsalus R.P."/>
        </authorList>
    </citation>
    <scope>NUCLEOTIDE SEQUENCE [LARGE SCALE GENOMIC DNA]</scope>
    <source>
        <strain evidence="1 2">SNA2</strain>
    </source>
</reference>